<dbReference type="OrthoDB" id="2858884at2"/>
<proteinExistence type="predicted"/>
<comment type="caution">
    <text evidence="1">The sequence shown here is derived from an EMBL/GenBank/DDBJ whole genome shotgun (WGS) entry which is preliminary data.</text>
</comment>
<dbReference type="Proteomes" id="UP000033202">
    <property type="component" value="Unassembled WGS sequence"/>
</dbReference>
<dbReference type="STRING" id="1219043.SCH01S_45_00740"/>
<dbReference type="RefSeq" id="WP_046349026.1">
    <property type="nucleotide sequence ID" value="NZ_BBWU01000045.1"/>
</dbReference>
<evidence type="ECO:0000313" key="1">
    <source>
        <dbReference type="EMBL" id="GAO40231.1"/>
    </source>
</evidence>
<keyword evidence="2" id="KW-1185">Reference proteome</keyword>
<name>A0A0E9MS25_9SPHN</name>
<gene>
    <name evidence="1" type="ORF">SCH01S_45_00740</name>
</gene>
<evidence type="ECO:0000313" key="2">
    <source>
        <dbReference type="Proteomes" id="UP000033202"/>
    </source>
</evidence>
<dbReference type="AlphaFoldDB" id="A0A0E9MS25"/>
<sequence length="251" mass="28183">MNDELRQRLNKFIGYGNPAGPVWFFGAEEGLGGKMNPQEQQRNLLRRCEWEPVMDMFEAHQTLCEAGEPIDISSSKRKGHTGVWRWMSRVARAFDGASNYLDATHAAAFMRNSLGRRDGSTFLTELRAIPAARSGSFQRSSGTLVEERRREQLTLLSKHQPTAVVCYGTTLKDDFSKHLEIDWGVSDVIPWVSAKGRLIRTVIYRANIRWEIGRTTSVFLLPFFGQGAMSGALLSGFVESGGVKRLSREPV</sequence>
<protein>
    <submittedName>
        <fullName evidence="1">Uncharacterized protein</fullName>
    </submittedName>
</protein>
<organism evidence="1 2">
    <name type="scientific">Sphingomonas changbaiensis NBRC 104936</name>
    <dbReference type="NCBI Taxonomy" id="1219043"/>
    <lineage>
        <taxon>Bacteria</taxon>
        <taxon>Pseudomonadati</taxon>
        <taxon>Pseudomonadota</taxon>
        <taxon>Alphaproteobacteria</taxon>
        <taxon>Sphingomonadales</taxon>
        <taxon>Sphingomonadaceae</taxon>
        <taxon>Sphingomonas</taxon>
    </lineage>
</organism>
<reference evidence="1 2" key="1">
    <citation type="submission" date="2015-04" db="EMBL/GenBank/DDBJ databases">
        <title>Whole genome shotgun sequence of Sphingomonas changbaiensis NBRC 104936.</title>
        <authorList>
            <person name="Katano-Makiyama Y."/>
            <person name="Hosoyama A."/>
            <person name="Hashimoto M."/>
            <person name="Noguchi M."/>
            <person name="Tsuchikane K."/>
            <person name="Ohji S."/>
            <person name="Yamazoe A."/>
            <person name="Ichikawa N."/>
            <person name="Kimura A."/>
            <person name="Fujita N."/>
        </authorList>
    </citation>
    <scope>NUCLEOTIDE SEQUENCE [LARGE SCALE GENOMIC DNA]</scope>
    <source>
        <strain evidence="1 2">NBRC 104936</strain>
    </source>
</reference>
<accession>A0A0E9MS25</accession>
<dbReference type="EMBL" id="BBWU01000045">
    <property type="protein sequence ID" value="GAO40231.1"/>
    <property type="molecule type" value="Genomic_DNA"/>
</dbReference>